<dbReference type="SUPFAM" id="SSF144232">
    <property type="entry name" value="HIT/MYND zinc finger-like"/>
    <property type="match status" value="1"/>
</dbReference>
<name>A0AAV9XFX4_9PEZI</name>
<dbReference type="GO" id="GO:0005634">
    <property type="term" value="C:nucleus"/>
    <property type="evidence" value="ECO:0007669"/>
    <property type="project" value="TreeGrafter"/>
</dbReference>
<evidence type="ECO:0000313" key="7">
    <source>
        <dbReference type="EMBL" id="KAK6541000.1"/>
    </source>
</evidence>
<dbReference type="AlphaFoldDB" id="A0AAV9XFX4"/>
<dbReference type="GO" id="GO:0008270">
    <property type="term" value="F:zinc ion binding"/>
    <property type="evidence" value="ECO:0007669"/>
    <property type="project" value="UniProtKB-KW"/>
</dbReference>
<dbReference type="EMBL" id="JAVHJO010000004">
    <property type="protein sequence ID" value="KAK6541000.1"/>
    <property type="molecule type" value="Genomic_DNA"/>
</dbReference>
<feature type="domain" description="MYND-type" evidence="6">
    <location>
        <begin position="55"/>
        <end position="110"/>
    </location>
</feature>
<dbReference type="InterPro" id="IPR050869">
    <property type="entry name" value="H3K4_H4K5_MeTrfase"/>
</dbReference>
<evidence type="ECO:0000256" key="4">
    <source>
        <dbReference type="PROSITE-ProRule" id="PRU00134"/>
    </source>
</evidence>
<keyword evidence="3" id="KW-0862">Zinc</keyword>
<dbReference type="InterPro" id="IPR046341">
    <property type="entry name" value="SET_dom_sf"/>
</dbReference>
<dbReference type="PROSITE" id="PS50280">
    <property type="entry name" value="SET"/>
    <property type="match status" value="1"/>
</dbReference>
<dbReference type="Gene3D" id="2.170.270.10">
    <property type="entry name" value="SET domain"/>
    <property type="match status" value="1"/>
</dbReference>
<feature type="domain" description="SET" evidence="5">
    <location>
        <begin position="132"/>
        <end position="262"/>
    </location>
</feature>
<keyword evidence="2 4" id="KW-0863">Zinc-finger</keyword>
<dbReference type="PROSITE" id="PS50865">
    <property type="entry name" value="ZF_MYND_2"/>
    <property type="match status" value="1"/>
</dbReference>
<evidence type="ECO:0000256" key="3">
    <source>
        <dbReference type="ARBA" id="ARBA00022833"/>
    </source>
</evidence>
<sequence>MSLSVDISDNAYLKDRLSAGRFIHASTLVSAGSEIIRVEDPLICIPDEAHLDNCCHYCMSEESSTGTESVYQAYKLPVKLSYCLGCRVVKYCSKACQTADWKRKNHKYECDIYKAQYPRILPTPARAMLRMAKHFLNETPSAKVFGGIGGLKAHTEEFQKAGGERWEMGNLTAKATAEFSKVSKQISFEPDFMRDLYCKLLINSVTVTTQTFDPIGICLTYQAAMFNHSCDPNAVMLFDGRRLVVRSLKEIAKDTEITISYIDNLMTGKERRRELSERYFFDCKCSKCTSEPPSPDYIVCPKCDQSVSSTIKTCPACNGPISDDKLTAAVMLAESINQGREKKNTDKSVDALLKNLKSLYATNLLLSSYPPIPQLHQDLAMAYIDAGDYNAAFQHLLTLYVRAYPRIYETSFHPVRVVRTFTLAMVLIQVAVDSPEGFGGRTDFTKTVWGLLTEVIGNADKSHGADSSFAEIVRRKTEEVKADIGIDSNREADSWLGQGLKAIPELGETIQKIKKIVDDFVAELRA</sequence>
<dbReference type="Gene3D" id="1.10.220.160">
    <property type="match status" value="1"/>
</dbReference>
<dbReference type="PANTHER" id="PTHR12197">
    <property type="entry name" value="HISTONE-LYSINE N-METHYLTRANSFERASE SMYD"/>
    <property type="match status" value="1"/>
</dbReference>
<evidence type="ECO:0000259" key="6">
    <source>
        <dbReference type="PROSITE" id="PS50865"/>
    </source>
</evidence>
<organism evidence="7 8">
    <name type="scientific">Orbilia ellipsospora</name>
    <dbReference type="NCBI Taxonomy" id="2528407"/>
    <lineage>
        <taxon>Eukaryota</taxon>
        <taxon>Fungi</taxon>
        <taxon>Dikarya</taxon>
        <taxon>Ascomycota</taxon>
        <taxon>Pezizomycotina</taxon>
        <taxon>Orbiliomycetes</taxon>
        <taxon>Orbiliales</taxon>
        <taxon>Orbiliaceae</taxon>
        <taxon>Orbilia</taxon>
    </lineage>
</organism>
<gene>
    <name evidence="7" type="ORF">TWF694_008381</name>
</gene>
<accession>A0AAV9XFX4</accession>
<evidence type="ECO:0000259" key="5">
    <source>
        <dbReference type="PROSITE" id="PS50280"/>
    </source>
</evidence>
<proteinExistence type="predicted"/>
<dbReference type="Pfam" id="PF00856">
    <property type="entry name" value="SET"/>
    <property type="match status" value="1"/>
</dbReference>
<dbReference type="Gene3D" id="6.10.140.2220">
    <property type="match status" value="1"/>
</dbReference>
<evidence type="ECO:0000256" key="1">
    <source>
        <dbReference type="ARBA" id="ARBA00022723"/>
    </source>
</evidence>
<keyword evidence="1" id="KW-0479">Metal-binding</keyword>
<dbReference type="InterPro" id="IPR001214">
    <property type="entry name" value="SET_dom"/>
</dbReference>
<evidence type="ECO:0008006" key="9">
    <source>
        <dbReference type="Google" id="ProtNLM"/>
    </source>
</evidence>
<dbReference type="Pfam" id="PF01753">
    <property type="entry name" value="zf-MYND"/>
    <property type="match status" value="1"/>
</dbReference>
<protein>
    <recommendedName>
        <fullName evidence="9">Suppressor of anucleate metulae protein B</fullName>
    </recommendedName>
</protein>
<reference evidence="7 8" key="1">
    <citation type="submission" date="2019-10" db="EMBL/GenBank/DDBJ databases">
        <authorList>
            <person name="Palmer J.M."/>
        </authorList>
    </citation>
    <scope>NUCLEOTIDE SEQUENCE [LARGE SCALE GENOMIC DNA]</scope>
    <source>
        <strain evidence="7 8">TWF694</strain>
    </source>
</reference>
<comment type="caution">
    <text evidence="7">The sequence shown here is derived from an EMBL/GenBank/DDBJ whole genome shotgun (WGS) entry which is preliminary data.</text>
</comment>
<dbReference type="InterPro" id="IPR002893">
    <property type="entry name" value="Znf_MYND"/>
</dbReference>
<evidence type="ECO:0000313" key="8">
    <source>
        <dbReference type="Proteomes" id="UP001365542"/>
    </source>
</evidence>
<dbReference type="PANTHER" id="PTHR12197:SF251">
    <property type="entry name" value="EG:BACR7C10.4 PROTEIN"/>
    <property type="match status" value="1"/>
</dbReference>
<keyword evidence="8" id="KW-1185">Reference proteome</keyword>
<dbReference type="SUPFAM" id="SSF82199">
    <property type="entry name" value="SET domain"/>
    <property type="match status" value="1"/>
</dbReference>
<evidence type="ECO:0000256" key="2">
    <source>
        <dbReference type="ARBA" id="ARBA00022771"/>
    </source>
</evidence>
<dbReference type="Proteomes" id="UP001365542">
    <property type="component" value="Unassembled WGS sequence"/>
</dbReference>